<organism evidence="1 2">
    <name type="scientific">Polyplosphaeria fusca</name>
    <dbReference type="NCBI Taxonomy" id="682080"/>
    <lineage>
        <taxon>Eukaryota</taxon>
        <taxon>Fungi</taxon>
        <taxon>Dikarya</taxon>
        <taxon>Ascomycota</taxon>
        <taxon>Pezizomycotina</taxon>
        <taxon>Dothideomycetes</taxon>
        <taxon>Pleosporomycetidae</taxon>
        <taxon>Pleosporales</taxon>
        <taxon>Tetraplosphaeriaceae</taxon>
        <taxon>Polyplosphaeria</taxon>
    </lineage>
</organism>
<protein>
    <submittedName>
        <fullName evidence="1">Uncharacterized protein</fullName>
    </submittedName>
</protein>
<name>A0A9P4R2E3_9PLEO</name>
<proteinExistence type="predicted"/>
<evidence type="ECO:0000313" key="2">
    <source>
        <dbReference type="Proteomes" id="UP000799444"/>
    </source>
</evidence>
<dbReference type="Proteomes" id="UP000799444">
    <property type="component" value="Unassembled WGS sequence"/>
</dbReference>
<keyword evidence="2" id="KW-1185">Reference proteome</keyword>
<evidence type="ECO:0000313" key="1">
    <source>
        <dbReference type="EMBL" id="KAF2735581.1"/>
    </source>
</evidence>
<comment type="caution">
    <text evidence="1">The sequence shown here is derived from an EMBL/GenBank/DDBJ whole genome shotgun (WGS) entry which is preliminary data.</text>
</comment>
<gene>
    <name evidence="1" type="ORF">EJ04DRAFT_563266</name>
</gene>
<reference evidence="1" key="1">
    <citation type="journal article" date="2020" name="Stud. Mycol.">
        <title>101 Dothideomycetes genomes: a test case for predicting lifestyles and emergence of pathogens.</title>
        <authorList>
            <person name="Haridas S."/>
            <person name="Albert R."/>
            <person name="Binder M."/>
            <person name="Bloem J."/>
            <person name="Labutti K."/>
            <person name="Salamov A."/>
            <person name="Andreopoulos B."/>
            <person name="Baker S."/>
            <person name="Barry K."/>
            <person name="Bills G."/>
            <person name="Bluhm B."/>
            <person name="Cannon C."/>
            <person name="Castanera R."/>
            <person name="Culley D."/>
            <person name="Daum C."/>
            <person name="Ezra D."/>
            <person name="Gonzalez J."/>
            <person name="Henrissat B."/>
            <person name="Kuo A."/>
            <person name="Liang C."/>
            <person name="Lipzen A."/>
            <person name="Lutzoni F."/>
            <person name="Magnuson J."/>
            <person name="Mondo S."/>
            <person name="Nolan M."/>
            <person name="Ohm R."/>
            <person name="Pangilinan J."/>
            <person name="Park H.-J."/>
            <person name="Ramirez L."/>
            <person name="Alfaro M."/>
            <person name="Sun H."/>
            <person name="Tritt A."/>
            <person name="Yoshinaga Y."/>
            <person name="Zwiers L.-H."/>
            <person name="Turgeon B."/>
            <person name="Goodwin S."/>
            <person name="Spatafora J."/>
            <person name="Crous P."/>
            <person name="Grigoriev I."/>
        </authorList>
    </citation>
    <scope>NUCLEOTIDE SEQUENCE</scope>
    <source>
        <strain evidence="1">CBS 125425</strain>
    </source>
</reference>
<dbReference type="AlphaFoldDB" id="A0A9P4R2E3"/>
<dbReference type="EMBL" id="ML996134">
    <property type="protein sequence ID" value="KAF2735581.1"/>
    <property type="molecule type" value="Genomic_DNA"/>
</dbReference>
<sequence length="278" mass="34106">MQYLNCHCHSYHHCERKLDYVALHYYAYASMWRRYHIHVYIYEYIPNLLQCHKHHERGMLYTEFYNNRDVLRPLSNNEHPLKPVKSQWLAHRNSNHWQLSISIWIHFKELSAAINCHFDHHSVRATDHDCTYSIDNLLDSATCCLRVHDHYHYHVHFDYNIHLNCDAHLNYNICLDHDDYFINHEYNDFNILIALSNKPHIFRLNHEPIKLNRSDMRYHCYSHHHHQRLHNAKPIRMLQYLFVPHWLIQLLCDHRISTHMSYHHANDLPIAEHFVFRR</sequence>
<accession>A0A9P4R2E3</accession>